<dbReference type="PROSITE" id="PS50943">
    <property type="entry name" value="HTH_CROC1"/>
    <property type="match status" value="1"/>
</dbReference>
<keyword evidence="1" id="KW-0238">DNA-binding</keyword>
<protein>
    <submittedName>
        <fullName evidence="3">Helix-turn-helix</fullName>
    </submittedName>
</protein>
<sequence length="88" mass="10569">MINDITTIDYQVKDYRFKLGDKIKLIREQKGYSQKQLAELMDINRTTISKIENGKFSITIDYLVRFSIFLDYEFKVIEKEKLIYGNIY</sequence>
<keyword evidence="4" id="KW-1185">Reference proteome</keyword>
<dbReference type="SMART" id="SM00530">
    <property type="entry name" value="HTH_XRE"/>
    <property type="match status" value="1"/>
</dbReference>
<evidence type="ECO:0000256" key="1">
    <source>
        <dbReference type="ARBA" id="ARBA00023125"/>
    </source>
</evidence>
<evidence type="ECO:0000313" key="4">
    <source>
        <dbReference type="Proteomes" id="UP000198569"/>
    </source>
</evidence>
<dbReference type="OrthoDB" id="1446758at2"/>
<dbReference type="EMBL" id="FNMV01000024">
    <property type="protein sequence ID" value="SDY03804.1"/>
    <property type="molecule type" value="Genomic_DNA"/>
</dbReference>
<dbReference type="Pfam" id="PF01381">
    <property type="entry name" value="HTH_3"/>
    <property type="match status" value="1"/>
</dbReference>
<name>A0A1H3GMR6_9FLAO</name>
<gene>
    <name evidence="3" type="ORF">SAMN05444338_1243</name>
</gene>
<dbReference type="InterPro" id="IPR010982">
    <property type="entry name" value="Lambda_DNA-bd_dom_sf"/>
</dbReference>
<organism evidence="3 4">
    <name type="scientific">Flavobacterium degerlachei</name>
    <dbReference type="NCBI Taxonomy" id="229203"/>
    <lineage>
        <taxon>Bacteria</taxon>
        <taxon>Pseudomonadati</taxon>
        <taxon>Bacteroidota</taxon>
        <taxon>Flavobacteriia</taxon>
        <taxon>Flavobacteriales</taxon>
        <taxon>Flavobacteriaceae</taxon>
        <taxon>Flavobacterium</taxon>
    </lineage>
</organism>
<dbReference type="PANTHER" id="PTHR46558:SF4">
    <property type="entry name" value="DNA-BIDING PHAGE PROTEIN"/>
    <property type="match status" value="1"/>
</dbReference>
<dbReference type="GO" id="GO:0003677">
    <property type="term" value="F:DNA binding"/>
    <property type="evidence" value="ECO:0007669"/>
    <property type="project" value="UniProtKB-KW"/>
</dbReference>
<dbReference type="Gene3D" id="1.10.260.40">
    <property type="entry name" value="lambda repressor-like DNA-binding domains"/>
    <property type="match status" value="1"/>
</dbReference>
<evidence type="ECO:0000313" key="3">
    <source>
        <dbReference type="EMBL" id="SDY03804.1"/>
    </source>
</evidence>
<dbReference type="AlphaFoldDB" id="A0A1H3GMR6"/>
<dbReference type="CDD" id="cd00093">
    <property type="entry name" value="HTH_XRE"/>
    <property type="match status" value="1"/>
</dbReference>
<evidence type="ECO:0000259" key="2">
    <source>
        <dbReference type="PROSITE" id="PS50943"/>
    </source>
</evidence>
<dbReference type="STRING" id="229203.SAMN05444338_1243"/>
<dbReference type="SUPFAM" id="SSF47413">
    <property type="entry name" value="lambda repressor-like DNA-binding domains"/>
    <property type="match status" value="1"/>
</dbReference>
<dbReference type="PANTHER" id="PTHR46558">
    <property type="entry name" value="TRACRIPTIONAL REGULATORY PROTEIN-RELATED-RELATED"/>
    <property type="match status" value="1"/>
</dbReference>
<accession>A0A1H3GMR6</accession>
<feature type="domain" description="HTH cro/C1-type" evidence="2">
    <location>
        <begin position="23"/>
        <end position="77"/>
    </location>
</feature>
<dbReference type="RefSeq" id="WP_091435251.1">
    <property type="nucleotide sequence ID" value="NZ_FNMV01000024.1"/>
</dbReference>
<dbReference type="InterPro" id="IPR001387">
    <property type="entry name" value="Cro/C1-type_HTH"/>
</dbReference>
<dbReference type="Proteomes" id="UP000198569">
    <property type="component" value="Unassembled WGS sequence"/>
</dbReference>
<proteinExistence type="predicted"/>
<reference evidence="4" key="1">
    <citation type="submission" date="2016-10" db="EMBL/GenBank/DDBJ databases">
        <authorList>
            <person name="Varghese N."/>
            <person name="Submissions S."/>
        </authorList>
    </citation>
    <scope>NUCLEOTIDE SEQUENCE [LARGE SCALE GENOMIC DNA]</scope>
    <source>
        <strain evidence="4">DSM 15718</strain>
    </source>
</reference>